<dbReference type="EMBL" id="OX465077">
    <property type="protein sequence ID" value="CAI9269764.1"/>
    <property type="molecule type" value="Genomic_DNA"/>
</dbReference>
<evidence type="ECO:0000313" key="1">
    <source>
        <dbReference type="EMBL" id="CAI9269764.1"/>
    </source>
</evidence>
<evidence type="ECO:0000313" key="2">
    <source>
        <dbReference type="Proteomes" id="UP001177003"/>
    </source>
</evidence>
<proteinExistence type="predicted"/>
<name>A0AA35V3H7_LACSI</name>
<organism evidence="1 2">
    <name type="scientific">Lactuca saligna</name>
    <name type="common">Willowleaf lettuce</name>
    <dbReference type="NCBI Taxonomy" id="75948"/>
    <lineage>
        <taxon>Eukaryota</taxon>
        <taxon>Viridiplantae</taxon>
        <taxon>Streptophyta</taxon>
        <taxon>Embryophyta</taxon>
        <taxon>Tracheophyta</taxon>
        <taxon>Spermatophyta</taxon>
        <taxon>Magnoliopsida</taxon>
        <taxon>eudicotyledons</taxon>
        <taxon>Gunneridae</taxon>
        <taxon>Pentapetalae</taxon>
        <taxon>asterids</taxon>
        <taxon>campanulids</taxon>
        <taxon>Asterales</taxon>
        <taxon>Asteraceae</taxon>
        <taxon>Cichorioideae</taxon>
        <taxon>Cichorieae</taxon>
        <taxon>Lactucinae</taxon>
        <taxon>Lactuca</taxon>
    </lineage>
</organism>
<reference evidence="1" key="1">
    <citation type="submission" date="2023-04" db="EMBL/GenBank/DDBJ databases">
        <authorList>
            <person name="Vijverberg K."/>
            <person name="Xiong W."/>
            <person name="Schranz E."/>
        </authorList>
    </citation>
    <scope>NUCLEOTIDE SEQUENCE</scope>
</reference>
<keyword evidence="2" id="KW-1185">Reference proteome</keyword>
<protein>
    <submittedName>
        <fullName evidence="1">Uncharacterized protein</fullName>
    </submittedName>
</protein>
<sequence length="118" mass="13860">MLYNLLIRDGHKYEPVVDHLKQMIISYIHEVGQMDVDIVAVLQRKPSVLPKDNLDGFDKLKHGKIPKDGWCVAFQLKEQIDAYFHKVCYLLDDKHLFSTSCMEYILDFVNKHKGNKKR</sequence>
<accession>A0AA35V3H7</accession>
<gene>
    <name evidence="1" type="ORF">LSALG_LOCUS10118</name>
</gene>
<dbReference type="Proteomes" id="UP001177003">
    <property type="component" value="Chromosome 1"/>
</dbReference>
<dbReference type="AlphaFoldDB" id="A0AA35V3H7"/>